<accession>A0A811RSL1</accession>
<evidence type="ECO:0000256" key="1">
    <source>
        <dbReference type="SAM" id="MobiDB-lite"/>
    </source>
</evidence>
<evidence type="ECO:0000313" key="4">
    <source>
        <dbReference type="Proteomes" id="UP000604825"/>
    </source>
</evidence>
<dbReference type="EMBL" id="CAJGYO010000017">
    <property type="protein sequence ID" value="CAD6332795.1"/>
    <property type="molecule type" value="Genomic_DNA"/>
</dbReference>
<keyword evidence="4" id="KW-1185">Reference proteome</keyword>
<dbReference type="PANTHER" id="PTHR34777">
    <property type="entry name" value="VQ MOTIF-CONTAINING PROTEIN 10"/>
    <property type="match status" value="1"/>
</dbReference>
<dbReference type="AlphaFoldDB" id="A0A811RSL1"/>
<proteinExistence type="predicted"/>
<dbReference type="Pfam" id="PF05678">
    <property type="entry name" value="VQ"/>
    <property type="match status" value="1"/>
</dbReference>
<dbReference type="PANTHER" id="PTHR34777:SF1">
    <property type="entry name" value="VQ MOTIF-CONTAINING PROTEIN 10"/>
    <property type="match status" value="1"/>
</dbReference>
<reference evidence="3" key="1">
    <citation type="submission" date="2020-10" db="EMBL/GenBank/DDBJ databases">
        <authorList>
            <person name="Han B."/>
            <person name="Lu T."/>
            <person name="Zhao Q."/>
            <person name="Huang X."/>
            <person name="Zhao Y."/>
        </authorList>
    </citation>
    <scope>NUCLEOTIDE SEQUENCE</scope>
</reference>
<dbReference type="OrthoDB" id="691083at2759"/>
<feature type="region of interest" description="Disordered" evidence="1">
    <location>
        <begin position="45"/>
        <end position="86"/>
    </location>
</feature>
<dbReference type="InterPro" id="IPR008889">
    <property type="entry name" value="VQ"/>
</dbReference>
<name>A0A811RSL1_9POAL</name>
<gene>
    <name evidence="3" type="ORF">NCGR_LOCUS56893</name>
</gene>
<comment type="caution">
    <text evidence="3">The sequence shown here is derived from an EMBL/GenBank/DDBJ whole genome shotgun (WGS) entry which is preliminary data.</text>
</comment>
<dbReference type="InterPro" id="IPR039608">
    <property type="entry name" value="VQ_1/10"/>
</dbReference>
<protein>
    <recommendedName>
        <fullName evidence="2">VQ domain-containing protein</fullName>
    </recommendedName>
</protein>
<evidence type="ECO:0000259" key="2">
    <source>
        <dbReference type="Pfam" id="PF05678"/>
    </source>
</evidence>
<evidence type="ECO:0000313" key="3">
    <source>
        <dbReference type="EMBL" id="CAD6332795.1"/>
    </source>
</evidence>
<feature type="domain" description="VQ" evidence="2">
    <location>
        <begin position="16"/>
        <end position="42"/>
    </location>
</feature>
<organism evidence="3 4">
    <name type="scientific">Miscanthus lutarioriparius</name>
    <dbReference type="NCBI Taxonomy" id="422564"/>
    <lineage>
        <taxon>Eukaryota</taxon>
        <taxon>Viridiplantae</taxon>
        <taxon>Streptophyta</taxon>
        <taxon>Embryophyta</taxon>
        <taxon>Tracheophyta</taxon>
        <taxon>Spermatophyta</taxon>
        <taxon>Magnoliopsida</taxon>
        <taxon>Liliopsida</taxon>
        <taxon>Poales</taxon>
        <taxon>Poaceae</taxon>
        <taxon>PACMAD clade</taxon>
        <taxon>Panicoideae</taxon>
        <taxon>Andropogonodae</taxon>
        <taxon>Andropogoneae</taxon>
        <taxon>Saccharinae</taxon>
        <taxon>Miscanthus</taxon>
    </lineage>
</organism>
<sequence length="86" mass="9175">MSTREDGNPKPVTVKIIETVYVQADTADDFKSVVQRLTGKDAVAAELEESSRPAAPPQAAQSRMGQGRSPGDRKAAADAYSKRQNG</sequence>
<dbReference type="Proteomes" id="UP000604825">
    <property type="component" value="Unassembled WGS sequence"/>
</dbReference>